<dbReference type="Proteomes" id="UP001295423">
    <property type="component" value="Unassembled WGS sequence"/>
</dbReference>
<feature type="transmembrane region" description="Helical" evidence="6">
    <location>
        <begin position="141"/>
        <end position="161"/>
    </location>
</feature>
<evidence type="ECO:0000256" key="5">
    <source>
        <dbReference type="SAM" id="MobiDB-lite"/>
    </source>
</evidence>
<dbReference type="PANTHER" id="PTHR23112">
    <property type="entry name" value="G PROTEIN-COUPLED RECEPTOR 157-RELATED"/>
    <property type="match status" value="1"/>
</dbReference>
<feature type="transmembrane region" description="Helical" evidence="6">
    <location>
        <begin position="261"/>
        <end position="278"/>
    </location>
</feature>
<evidence type="ECO:0000256" key="4">
    <source>
        <dbReference type="ARBA" id="ARBA00023136"/>
    </source>
</evidence>
<feature type="compositionally biased region" description="Acidic residues" evidence="5">
    <location>
        <begin position="543"/>
        <end position="556"/>
    </location>
</feature>
<sequence length="724" mass="80081">MDQQYDLANVEQLSDAQEKALALLPLPSVVLSIIGSSVIIYVAINSRREQKWTPYTRLLIMMSAADILFSSTIGVGGFLRPSETSPRAWAFGSSATCSAIGFLNQIATSAVLYNAMLSCYFLLTARFNFRNSYIAKNVEPWMHFVSIGYPLLTATIGAAAGEYGEMTVNGLVCWLVKFPTNCGYGEGESGEECLSKFIGWVFYGLPVLVTFASIITNSLILVLFVQKQALPAPSNYSKRAPSMAQTERDQNKRLRLVRTQAILFLASFTVCIFWTGVLNSVESTAASKEEELALMCRWFPISVIQAIFMPLQGFLNMFVYLRPKYLKTRKEYPYESKFWSFKRSVFGQEIKPTRSNIATHLMTPIQDAKVERVAMKKKMSDKQKNAMVGAFDSNEVEFYDDNDYNNAVIKASHGPSSKKLSSKKLAKYTVSDMTASEGDFDHVMDEDQVDDRWDTEKTAKRPMTTPIKRKFQSSIIGGSSLEVISENSECKFEPISTPPLHSLPAPPPPPALSLQNMEGRWNADCKNNNSQSRSPTPSPVVSSDDESSTSEEEEESKDTPIMAPSRQRSEEFSTPSDNDCEDCPIRAPSRHLSDDSLTQAGEDPDNSEPIEPLYNPLASPLQVLQEVSNDGPIRAPARHMSSESLPGMEEESSSSDEAPAFVANGPTSLDTTPPPASTVNSPLASTRPAVDRQQVVESQSPVILPSQRPRPRLRGPAFFTATRH</sequence>
<dbReference type="GO" id="GO:0004930">
    <property type="term" value="F:G protein-coupled receptor activity"/>
    <property type="evidence" value="ECO:0007669"/>
    <property type="project" value="TreeGrafter"/>
</dbReference>
<feature type="transmembrane region" description="Helical" evidence="6">
    <location>
        <begin position="298"/>
        <end position="321"/>
    </location>
</feature>
<dbReference type="Gene3D" id="1.20.1070.10">
    <property type="entry name" value="Rhodopsin 7-helix transmembrane proteins"/>
    <property type="match status" value="1"/>
</dbReference>
<keyword evidence="2 6" id="KW-0812">Transmembrane</keyword>
<evidence type="ECO:0000256" key="6">
    <source>
        <dbReference type="SAM" id="Phobius"/>
    </source>
</evidence>
<organism evidence="7 8">
    <name type="scientific">Cylindrotheca closterium</name>
    <dbReference type="NCBI Taxonomy" id="2856"/>
    <lineage>
        <taxon>Eukaryota</taxon>
        <taxon>Sar</taxon>
        <taxon>Stramenopiles</taxon>
        <taxon>Ochrophyta</taxon>
        <taxon>Bacillariophyta</taxon>
        <taxon>Bacillariophyceae</taxon>
        <taxon>Bacillariophycidae</taxon>
        <taxon>Bacillariales</taxon>
        <taxon>Bacillariaceae</taxon>
        <taxon>Cylindrotheca</taxon>
    </lineage>
</organism>
<feature type="compositionally biased region" description="Polar residues" evidence="5">
    <location>
        <begin position="665"/>
        <end position="684"/>
    </location>
</feature>
<dbReference type="PANTHER" id="PTHR23112:SF0">
    <property type="entry name" value="TRANSMEMBRANE PROTEIN 116"/>
    <property type="match status" value="1"/>
</dbReference>
<keyword evidence="8" id="KW-1185">Reference proteome</keyword>
<keyword evidence="3 6" id="KW-1133">Transmembrane helix</keyword>
<gene>
    <name evidence="7" type="ORF">CYCCA115_LOCUS13439</name>
</gene>
<feature type="transmembrane region" description="Helical" evidence="6">
    <location>
        <begin position="20"/>
        <end position="44"/>
    </location>
</feature>
<reference evidence="7" key="1">
    <citation type="submission" date="2023-08" db="EMBL/GenBank/DDBJ databases">
        <authorList>
            <person name="Audoor S."/>
            <person name="Bilcke G."/>
        </authorList>
    </citation>
    <scope>NUCLEOTIDE SEQUENCE</scope>
</reference>
<evidence type="ECO:0000313" key="7">
    <source>
        <dbReference type="EMBL" id="CAJ1952216.1"/>
    </source>
</evidence>
<keyword evidence="4 6" id="KW-0472">Membrane</keyword>
<name>A0AAD2FTB8_9STRA</name>
<dbReference type="CDD" id="cd00637">
    <property type="entry name" value="7tm_classA_rhodopsin-like"/>
    <property type="match status" value="1"/>
</dbReference>
<protein>
    <recommendedName>
        <fullName evidence="9">G-protein coupled receptors family 2 profile 2 domain-containing protein</fullName>
    </recommendedName>
</protein>
<proteinExistence type="predicted"/>
<feature type="region of interest" description="Disordered" evidence="5">
    <location>
        <begin position="495"/>
        <end position="724"/>
    </location>
</feature>
<comment type="caution">
    <text evidence="7">The sequence shown here is derived from an EMBL/GenBank/DDBJ whole genome shotgun (WGS) entry which is preliminary data.</text>
</comment>
<evidence type="ECO:0000256" key="1">
    <source>
        <dbReference type="ARBA" id="ARBA00004141"/>
    </source>
</evidence>
<accession>A0AAD2FTB8</accession>
<evidence type="ECO:0008006" key="9">
    <source>
        <dbReference type="Google" id="ProtNLM"/>
    </source>
</evidence>
<dbReference type="AlphaFoldDB" id="A0AAD2FTB8"/>
<comment type="subcellular location">
    <subcellularLocation>
        <location evidence="1">Membrane</location>
        <topology evidence="1">Multi-pass membrane protein</topology>
    </subcellularLocation>
</comment>
<evidence type="ECO:0000256" key="3">
    <source>
        <dbReference type="ARBA" id="ARBA00022989"/>
    </source>
</evidence>
<feature type="transmembrane region" description="Helical" evidence="6">
    <location>
        <begin position="200"/>
        <end position="225"/>
    </location>
</feature>
<dbReference type="EMBL" id="CAKOGP040001803">
    <property type="protein sequence ID" value="CAJ1952216.1"/>
    <property type="molecule type" value="Genomic_DNA"/>
</dbReference>
<dbReference type="GO" id="GO:0007189">
    <property type="term" value="P:adenylate cyclase-activating G protein-coupled receptor signaling pathway"/>
    <property type="evidence" value="ECO:0007669"/>
    <property type="project" value="TreeGrafter"/>
</dbReference>
<evidence type="ECO:0000256" key="2">
    <source>
        <dbReference type="ARBA" id="ARBA00022692"/>
    </source>
</evidence>
<dbReference type="GO" id="GO:0005886">
    <property type="term" value="C:plasma membrane"/>
    <property type="evidence" value="ECO:0007669"/>
    <property type="project" value="TreeGrafter"/>
</dbReference>
<evidence type="ECO:0000313" key="8">
    <source>
        <dbReference type="Proteomes" id="UP001295423"/>
    </source>
</evidence>
<feature type="transmembrane region" description="Helical" evidence="6">
    <location>
        <begin position="56"/>
        <end position="79"/>
    </location>
</feature>
<dbReference type="SUPFAM" id="SSF81321">
    <property type="entry name" value="Family A G protein-coupled receptor-like"/>
    <property type="match status" value="1"/>
</dbReference>